<feature type="compositionally biased region" description="Basic and acidic residues" evidence="2">
    <location>
        <begin position="909"/>
        <end position="919"/>
    </location>
</feature>
<dbReference type="PROSITE" id="PS50157">
    <property type="entry name" value="ZINC_FINGER_C2H2_2"/>
    <property type="match status" value="1"/>
</dbReference>
<keyword evidence="1" id="KW-0863">Zinc-finger</keyword>
<dbReference type="Proteomes" id="UP001591681">
    <property type="component" value="Unassembled WGS sequence"/>
</dbReference>
<sequence length="984" mass="106481">MESLNSSNDKGNWCKRLRSRKGTARCSASGQADMTDTNSSHQEALSDHQISAPPSPKKQQNQQATDATERTPTPQCERSTTSSEPKTTREVHRASPPSAPPADVCDSLPSGPSSLQPTENHSGPPISTNGVFTCARCKFHSKDIVTFLQHTHNGKYELPLAEDTNDKRTSQSSDLHSYLSLASPGFPLKYEFDTQTPSQQDYAAKHTAAVARMRKERKYIWRRKEIQPKMEEDTSPELKLFLTKHPLKPNSWMARGFLSVEKEILDENGFLLNPEKTLEVTNKYLERRTIKAEKSGMKFAIKDELENSSRPATPASQPTPKNGTSLSSEPINPSNTELARLMERNNISIPPNCTTEVQGFKMVEGKKHLVLKVVPAAKQEPPDTVESAPSPSESIMSNTKTMPENGDQTDPASLVNELQECNGISAHGTASSCSSPLGVTDANCNPLEKPAHVQSEDQGVSDGQYQGGDDRHGLSQDGQPVSENGLETGDGVQISEQEAEKQQLPNEASPKSLAAVPASESTCGLLCEAGQPSEDEAPASADVNEECMSPAAAEGDSDSECNGGFPVSPSPSNTDSLPASPCRPCEEDGKEHSCADNATSIKHNGESRIPESNGADGSELSGKAEPVKSPPQGLDHSPQTTCPENSETLASVSSPDVTAQPYTELGTVQPPTCTQDAVESPGPLEPSPQNTEKAETNKRPRDSSPDSTEEGAPLSKLSRALDPQEEPPLSKLSRALDSEEEPPLSKLSTALDPEEPPVSKLSRALDSEDGAPVSKLSRALDPEEEPPVSKLSRALDPEEGGGGAPAVTSGCWGTSPRHVERTLRLFPFSWFQPVTKPEGDQPVVVLNHPDADIPEVANIMRVVHRHGRAVQRVVLCAGTLKALGDHKRDGPSPPGPSPSDGAPPTPPRGNERRNRNTVKERFLLKMKLRRSGQNAYQVVNADRQQSLRCWFCGRTFTKQEDFICHGQRHLLDANGDWNSWFKSQ</sequence>
<gene>
    <name evidence="4" type="ORF">ACEWY4_020906</name>
</gene>
<protein>
    <recommendedName>
        <fullName evidence="3">C2H2-type domain-containing protein</fullName>
    </recommendedName>
</protein>
<feature type="compositionally biased region" description="Polar residues" evidence="2">
    <location>
        <begin position="57"/>
        <end position="85"/>
    </location>
</feature>
<feature type="region of interest" description="Disordered" evidence="2">
    <location>
        <begin position="1"/>
        <end position="124"/>
    </location>
</feature>
<accession>A0ABD1JAV4</accession>
<feature type="domain" description="C2H2-type" evidence="3">
    <location>
        <begin position="947"/>
        <end position="969"/>
    </location>
</feature>
<feature type="region of interest" description="Disordered" evidence="2">
    <location>
        <begin position="884"/>
        <end position="919"/>
    </location>
</feature>
<reference evidence="4 5" key="1">
    <citation type="submission" date="2024-09" db="EMBL/GenBank/DDBJ databases">
        <title>A chromosome-level genome assembly of Gray's grenadier anchovy, Coilia grayii.</title>
        <authorList>
            <person name="Fu Z."/>
        </authorList>
    </citation>
    <scope>NUCLEOTIDE SEQUENCE [LARGE SCALE GENOMIC DNA]</scope>
    <source>
        <strain evidence="4">G4</strain>
        <tissue evidence="4">Muscle</tissue>
    </source>
</reference>
<feature type="compositionally biased region" description="Polar residues" evidence="2">
    <location>
        <begin position="110"/>
        <end position="124"/>
    </location>
</feature>
<feature type="compositionally biased region" description="Polar residues" evidence="2">
    <location>
        <begin position="387"/>
        <end position="411"/>
    </location>
</feature>
<feature type="region of interest" description="Disordered" evidence="2">
    <location>
        <begin position="425"/>
        <end position="813"/>
    </location>
</feature>
<keyword evidence="1" id="KW-0479">Metal-binding</keyword>
<feature type="compositionally biased region" description="Polar residues" evidence="2">
    <location>
        <begin position="428"/>
        <end position="437"/>
    </location>
</feature>
<feature type="compositionally biased region" description="Pro residues" evidence="2">
    <location>
        <begin position="891"/>
        <end position="907"/>
    </location>
</feature>
<dbReference type="AlphaFoldDB" id="A0ABD1JAV4"/>
<feature type="region of interest" description="Disordered" evidence="2">
    <location>
        <begin position="306"/>
        <end position="333"/>
    </location>
</feature>
<evidence type="ECO:0000313" key="5">
    <source>
        <dbReference type="Proteomes" id="UP001591681"/>
    </source>
</evidence>
<proteinExistence type="predicted"/>
<evidence type="ECO:0000256" key="1">
    <source>
        <dbReference type="PROSITE-ProRule" id="PRU00042"/>
    </source>
</evidence>
<feature type="compositionally biased region" description="Polar residues" evidence="2">
    <location>
        <begin position="637"/>
        <end position="661"/>
    </location>
</feature>
<feature type="compositionally biased region" description="Basic and acidic residues" evidence="2">
    <location>
        <begin position="692"/>
        <end position="704"/>
    </location>
</feature>
<feature type="compositionally biased region" description="Polar residues" evidence="2">
    <location>
        <begin position="1"/>
        <end position="10"/>
    </location>
</feature>
<dbReference type="InterPro" id="IPR013087">
    <property type="entry name" value="Znf_C2H2_type"/>
</dbReference>
<keyword evidence="1" id="KW-0862">Zinc</keyword>
<dbReference type="PROSITE" id="PS00028">
    <property type="entry name" value="ZINC_FINGER_C2H2_1"/>
    <property type="match status" value="1"/>
</dbReference>
<feature type="region of interest" description="Disordered" evidence="2">
    <location>
        <begin position="378"/>
        <end position="413"/>
    </location>
</feature>
<feature type="compositionally biased region" description="Polar residues" evidence="2">
    <location>
        <begin position="308"/>
        <end position="333"/>
    </location>
</feature>
<organism evidence="4 5">
    <name type="scientific">Coilia grayii</name>
    <name type="common">Gray's grenadier anchovy</name>
    <dbReference type="NCBI Taxonomy" id="363190"/>
    <lineage>
        <taxon>Eukaryota</taxon>
        <taxon>Metazoa</taxon>
        <taxon>Chordata</taxon>
        <taxon>Craniata</taxon>
        <taxon>Vertebrata</taxon>
        <taxon>Euteleostomi</taxon>
        <taxon>Actinopterygii</taxon>
        <taxon>Neopterygii</taxon>
        <taxon>Teleostei</taxon>
        <taxon>Clupei</taxon>
        <taxon>Clupeiformes</taxon>
        <taxon>Clupeoidei</taxon>
        <taxon>Engraulidae</taxon>
        <taxon>Coilinae</taxon>
        <taxon>Coilia</taxon>
    </lineage>
</organism>
<feature type="compositionally biased region" description="Basic residues" evidence="2">
    <location>
        <begin position="13"/>
        <end position="23"/>
    </location>
</feature>
<dbReference type="GO" id="GO:0008270">
    <property type="term" value="F:zinc ion binding"/>
    <property type="evidence" value="ECO:0007669"/>
    <property type="project" value="UniProtKB-KW"/>
</dbReference>
<feature type="compositionally biased region" description="Polar residues" evidence="2">
    <location>
        <begin position="26"/>
        <end position="43"/>
    </location>
</feature>
<dbReference type="EMBL" id="JBHFQA010000018">
    <property type="protein sequence ID" value="KAL2083133.1"/>
    <property type="molecule type" value="Genomic_DNA"/>
</dbReference>
<comment type="caution">
    <text evidence="4">The sequence shown here is derived from an EMBL/GenBank/DDBJ whole genome shotgun (WGS) entry which is preliminary data.</text>
</comment>
<evidence type="ECO:0000259" key="3">
    <source>
        <dbReference type="PROSITE" id="PS50157"/>
    </source>
</evidence>
<keyword evidence="5" id="KW-1185">Reference proteome</keyword>
<feature type="compositionally biased region" description="Basic and acidic residues" evidence="2">
    <location>
        <begin position="584"/>
        <end position="594"/>
    </location>
</feature>
<name>A0ABD1JAV4_9TELE</name>
<evidence type="ECO:0000256" key="2">
    <source>
        <dbReference type="SAM" id="MobiDB-lite"/>
    </source>
</evidence>
<evidence type="ECO:0000313" key="4">
    <source>
        <dbReference type="EMBL" id="KAL2083133.1"/>
    </source>
</evidence>